<gene>
    <name evidence="4" type="ORF">CAEBREN_11290</name>
</gene>
<dbReference type="Gene3D" id="3.90.190.10">
    <property type="entry name" value="Protein tyrosine phosphatase superfamily"/>
    <property type="match status" value="1"/>
</dbReference>
<feature type="domain" description="Tyrosine-protein phosphatase" evidence="3">
    <location>
        <begin position="137"/>
        <end position="294"/>
    </location>
</feature>
<dbReference type="EMBL" id="GL379789">
    <property type="protein sequence ID" value="EGT45773.1"/>
    <property type="molecule type" value="Genomic_DNA"/>
</dbReference>
<organism evidence="5">
    <name type="scientific">Caenorhabditis brenneri</name>
    <name type="common">Nematode worm</name>
    <dbReference type="NCBI Taxonomy" id="135651"/>
    <lineage>
        <taxon>Eukaryota</taxon>
        <taxon>Metazoa</taxon>
        <taxon>Ecdysozoa</taxon>
        <taxon>Nematoda</taxon>
        <taxon>Chromadorea</taxon>
        <taxon>Rhabditida</taxon>
        <taxon>Rhabditina</taxon>
        <taxon>Rhabditomorpha</taxon>
        <taxon>Rhabditoidea</taxon>
        <taxon>Rhabditidae</taxon>
        <taxon>Peloderinae</taxon>
        <taxon>Caenorhabditis</taxon>
    </lineage>
</organism>
<keyword evidence="2" id="KW-0472">Membrane</keyword>
<evidence type="ECO:0000256" key="1">
    <source>
        <dbReference type="SAM" id="MobiDB-lite"/>
    </source>
</evidence>
<feature type="region of interest" description="Disordered" evidence="1">
    <location>
        <begin position="340"/>
        <end position="411"/>
    </location>
</feature>
<proteinExistence type="predicted"/>
<protein>
    <recommendedName>
        <fullName evidence="3">Tyrosine-protein phosphatase domain-containing protein</fullName>
    </recommendedName>
</protein>
<keyword evidence="5" id="KW-1185">Reference proteome</keyword>
<reference evidence="5" key="1">
    <citation type="submission" date="2011-07" db="EMBL/GenBank/DDBJ databases">
        <authorList>
            <consortium name="Caenorhabditis brenneri Sequencing and Analysis Consortium"/>
            <person name="Wilson R.K."/>
        </authorList>
    </citation>
    <scope>NUCLEOTIDE SEQUENCE [LARGE SCALE GENOMIC DNA]</scope>
    <source>
        <strain evidence="5">PB2801</strain>
    </source>
</reference>
<sequence>MNSTENLTNCPTCLPPVDCELQFAYFDWFVFLTSVSVTFTLMIFIHVCYKQCTVEDLSENVDPYKMNVVIASRYFRTLYEKVMKHREELKIEGESEPGEDFCRYFIDLYERDSAVSGAPGNGRIVKEHEIFQRIKSPLIMHSRVKLKDHKGQFHDDYVHANYIDYPSGLKLIMTPGPQAKDKHYKMSDIERFWWIANQEGADRIVMLCGFEERYNGTQCDEYYPDNELETLKYRYLTVTCVEKRHVEEEDPITYRKLAVKFVGEPKFYVSHWEYTGWTEYGHPDKLDRILELLKNNSWRFLDDDDKPYYDFLMEGYQYWDTVKDKVLEMKEIERKKMEKKLRKSEKSKSKRAELVKKEKSVKKEPVKKEEPVKKAEPVKKEPVKKEEPKKEAKKEEAKKETTKKEKIKSKK</sequence>
<dbReference type="Proteomes" id="UP000008068">
    <property type="component" value="Unassembled WGS sequence"/>
</dbReference>
<evidence type="ECO:0000313" key="4">
    <source>
        <dbReference type="EMBL" id="EGT45773.1"/>
    </source>
</evidence>
<evidence type="ECO:0000259" key="3">
    <source>
        <dbReference type="PROSITE" id="PS50055"/>
    </source>
</evidence>
<accession>G0MBX8</accession>
<dbReference type="InParanoid" id="G0MBX8"/>
<dbReference type="Pfam" id="PF00102">
    <property type="entry name" value="Y_phosphatase"/>
    <property type="match status" value="1"/>
</dbReference>
<evidence type="ECO:0000256" key="2">
    <source>
        <dbReference type="SAM" id="Phobius"/>
    </source>
</evidence>
<dbReference type="GO" id="GO:0004725">
    <property type="term" value="F:protein tyrosine phosphatase activity"/>
    <property type="evidence" value="ECO:0007669"/>
    <property type="project" value="InterPro"/>
</dbReference>
<keyword evidence="2" id="KW-0812">Transmembrane</keyword>
<feature type="transmembrane region" description="Helical" evidence="2">
    <location>
        <begin position="28"/>
        <end position="49"/>
    </location>
</feature>
<dbReference type="InterPro" id="IPR029021">
    <property type="entry name" value="Prot-tyrosine_phosphatase-like"/>
</dbReference>
<keyword evidence="2" id="KW-1133">Transmembrane helix</keyword>
<dbReference type="AlphaFoldDB" id="G0MBX8"/>
<dbReference type="HOGENOM" id="CLU_669449_0_0_1"/>
<dbReference type="InterPro" id="IPR052782">
    <property type="entry name" value="Oocyte-zygote_transition_reg"/>
</dbReference>
<evidence type="ECO:0000313" key="5">
    <source>
        <dbReference type="Proteomes" id="UP000008068"/>
    </source>
</evidence>
<dbReference type="STRING" id="135651.G0MBX8"/>
<dbReference type="PANTHER" id="PTHR46163">
    <property type="entry name" value="TYROSINE-PROTEIN PHOSPHATASE-RELATED"/>
    <property type="match status" value="1"/>
</dbReference>
<dbReference type="OrthoDB" id="5842271at2759"/>
<dbReference type="SUPFAM" id="SSF52799">
    <property type="entry name" value="(Phosphotyrosine protein) phosphatases II"/>
    <property type="match status" value="1"/>
</dbReference>
<dbReference type="SMART" id="SM00194">
    <property type="entry name" value="PTPc"/>
    <property type="match status" value="1"/>
</dbReference>
<feature type="compositionally biased region" description="Basic and acidic residues" evidence="1">
    <location>
        <begin position="344"/>
        <end position="404"/>
    </location>
</feature>
<dbReference type="PROSITE" id="PS50055">
    <property type="entry name" value="TYR_PHOSPHATASE_PTP"/>
    <property type="match status" value="1"/>
</dbReference>
<dbReference type="InterPro" id="IPR000242">
    <property type="entry name" value="PTP_cat"/>
</dbReference>
<name>G0MBX8_CAEBE</name>
<dbReference type="eggNOG" id="ENOG502RVE8">
    <property type="taxonomic scope" value="Eukaryota"/>
</dbReference>